<evidence type="ECO:0000313" key="1">
    <source>
        <dbReference type="EMBL" id="JAN05668.1"/>
    </source>
</evidence>
<sequence length="103" mass="11848">MLPSLPVIYELWSSKQSRSVKVKFSDLDCKLFSIPIWSLDRLAAGLTRSFACRLHEKLHSQLIKNCIKYGSSSALFFADYCYDSVLTTWLGVRSDHLQWSVSR</sequence>
<reference evidence="2 3" key="2">
    <citation type="submission" date="2016-03" db="EMBL/GenBank/DDBJ databases">
        <title>EvidentialGene: Evidence-directed Construction of Genes on Genomes.</title>
        <authorList>
            <person name="Gilbert D.G."/>
            <person name="Choi J.-H."/>
            <person name="Mockaitis K."/>
            <person name="Colbourne J."/>
            <person name="Pfrender M."/>
        </authorList>
    </citation>
    <scope>NUCLEOTIDE SEQUENCE [LARGE SCALE GENOMIC DNA]</scope>
    <source>
        <strain evidence="2 3">Xinb3</strain>
        <tissue evidence="2">Complete organism</tissue>
    </source>
</reference>
<organism evidence="2 3">
    <name type="scientific">Daphnia magna</name>
    <dbReference type="NCBI Taxonomy" id="35525"/>
    <lineage>
        <taxon>Eukaryota</taxon>
        <taxon>Metazoa</taxon>
        <taxon>Ecdysozoa</taxon>
        <taxon>Arthropoda</taxon>
        <taxon>Crustacea</taxon>
        <taxon>Branchiopoda</taxon>
        <taxon>Diplostraca</taxon>
        <taxon>Cladocera</taxon>
        <taxon>Anomopoda</taxon>
        <taxon>Daphniidae</taxon>
        <taxon>Daphnia</taxon>
    </lineage>
</organism>
<dbReference type="EMBL" id="GDIQ01089069">
    <property type="protein sequence ID" value="JAN05668.1"/>
    <property type="molecule type" value="Transcribed_RNA"/>
</dbReference>
<proteinExistence type="predicted"/>
<evidence type="ECO:0000313" key="2">
    <source>
        <dbReference type="EMBL" id="KZS19854.1"/>
    </source>
</evidence>
<keyword evidence="3" id="KW-1185">Reference proteome</keyword>
<gene>
    <name evidence="2" type="ORF">APZ42_013680</name>
</gene>
<accession>A0A0P5CWX3</accession>
<dbReference type="EMBL" id="LRGB01000311">
    <property type="protein sequence ID" value="KZS19854.1"/>
    <property type="molecule type" value="Genomic_DNA"/>
</dbReference>
<protein>
    <submittedName>
        <fullName evidence="2">Uncharacterized protein</fullName>
    </submittedName>
</protein>
<reference evidence="1" key="1">
    <citation type="submission" date="2015-10" db="EMBL/GenBank/DDBJ databases">
        <title>EvidentialGene: Evidence-directed Construction of Complete mRNA Transcriptomes without Genomes.</title>
        <authorList>
            <person name="Gilbert D.G."/>
        </authorList>
    </citation>
    <scope>NUCLEOTIDE SEQUENCE</scope>
</reference>
<dbReference type="AlphaFoldDB" id="A0A0P5CWX3"/>
<name>A0A0P5CWX3_9CRUS</name>
<evidence type="ECO:0000313" key="3">
    <source>
        <dbReference type="Proteomes" id="UP000076858"/>
    </source>
</evidence>
<dbReference type="Proteomes" id="UP000076858">
    <property type="component" value="Unassembled WGS sequence"/>
</dbReference>